<dbReference type="EMBL" id="MT141271">
    <property type="protein sequence ID" value="QJA57395.1"/>
    <property type="molecule type" value="Genomic_DNA"/>
</dbReference>
<protein>
    <submittedName>
        <fullName evidence="1">Putative terminase</fullName>
    </submittedName>
</protein>
<accession>A0A6M3IJ56</accession>
<dbReference type="Gene3D" id="3.30.420.240">
    <property type="match status" value="1"/>
</dbReference>
<reference evidence="1" key="1">
    <citation type="submission" date="2020-03" db="EMBL/GenBank/DDBJ databases">
        <title>The deep terrestrial virosphere.</title>
        <authorList>
            <person name="Holmfeldt K."/>
            <person name="Nilsson E."/>
            <person name="Simone D."/>
            <person name="Lopez-Fernandez M."/>
            <person name="Wu X."/>
            <person name="de Brujin I."/>
            <person name="Lundin D."/>
            <person name="Andersson A."/>
            <person name="Bertilsson S."/>
            <person name="Dopson M."/>
        </authorList>
    </citation>
    <scope>NUCLEOTIDE SEQUENCE</scope>
    <source>
        <strain evidence="1">MM415B01649</strain>
    </source>
</reference>
<sequence length="510" mass="57880">MNLEQMVLNPLTQTENLRIIDKNSQVIPLKLNSIQKQFVGGMSHRDIILKSRQVGISTIILARFYLEAILTPNLTCVVVSHEEEATRKLFEKVKTFHKYFTRLCGEEGIPCPELFHNSANEMSFPELGSTFYIGTAGKRAFGRGATLNRVHCSELAFWPEDKAETILAGIEEATPLDGYIALESTPNGIGGLFYRKVMDALREEGVYKLHFYPWWLHTEYALDSESEFVFPTDKGVLRLKPTELALMDLYGLTQDQIRWRRRKQRERAHLYPQEYPEDKVTCFLGSQYSVFPTDILRTYLQQSKPPMVLEDEGLLKIWQLPRPMNNYVIGADTSTGDAFSYSAATVVNAKTAEHVATLRGKFNPDLFADKLAGLGNRYNGALVAVERNFTGHSVLNSLVNRIGYNNLYRMRKKTLIEKEVRIGWDTNKLSKPMMIAELKSLLDSYAFTTFDEVLLTELSNYVYIDGTQKTGAKEGTDDLACAAMISVAARQDTPTLYEVRKRPVSEQYAP</sequence>
<organism evidence="1">
    <name type="scientific">viral metagenome</name>
    <dbReference type="NCBI Taxonomy" id="1070528"/>
    <lineage>
        <taxon>unclassified sequences</taxon>
        <taxon>metagenomes</taxon>
        <taxon>organismal metagenomes</taxon>
    </lineage>
</organism>
<dbReference type="Gene3D" id="3.40.50.300">
    <property type="entry name" value="P-loop containing nucleotide triphosphate hydrolases"/>
    <property type="match status" value="1"/>
</dbReference>
<proteinExistence type="predicted"/>
<evidence type="ECO:0000313" key="1">
    <source>
        <dbReference type="EMBL" id="QJA57395.1"/>
    </source>
</evidence>
<name>A0A6M3IJ56_9ZZZZ</name>
<gene>
    <name evidence="1" type="ORF">MM415B01649_0002</name>
</gene>
<dbReference type="AlphaFoldDB" id="A0A6M3IJ56"/>
<dbReference type="InterPro" id="IPR027417">
    <property type="entry name" value="P-loop_NTPase"/>
</dbReference>